<name>A0A428P1W5_9HYPO</name>
<keyword evidence="2" id="KW-1185">Reference proteome</keyword>
<dbReference type="OrthoDB" id="10330645at2759"/>
<proteinExistence type="predicted"/>
<accession>A0A428P1W5</accession>
<dbReference type="Proteomes" id="UP000288168">
    <property type="component" value="Unassembled WGS sequence"/>
</dbReference>
<dbReference type="AlphaFoldDB" id="A0A428P1W5"/>
<evidence type="ECO:0000313" key="2">
    <source>
        <dbReference type="Proteomes" id="UP000288168"/>
    </source>
</evidence>
<evidence type="ECO:0000313" key="1">
    <source>
        <dbReference type="EMBL" id="RSL47013.1"/>
    </source>
</evidence>
<organism evidence="1 2">
    <name type="scientific">Fusarium duplospermum</name>
    <dbReference type="NCBI Taxonomy" id="1325734"/>
    <lineage>
        <taxon>Eukaryota</taxon>
        <taxon>Fungi</taxon>
        <taxon>Dikarya</taxon>
        <taxon>Ascomycota</taxon>
        <taxon>Pezizomycotina</taxon>
        <taxon>Sordariomycetes</taxon>
        <taxon>Hypocreomycetidae</taxon>
        <taxon>Hypocreales</taxon>
        <taxon>Nectriaceae</taxon>
        <taxon>Fusarium</taxon>
        <taxon>Fusarium solani species complex</taxon>
    </lineage>
</organism>
<sequence length="113" mass="12807">MANYSTRSLEIGTKAAKQISIYHLGVEQRSRGTAGQEFGETLVSQVKSCCVGLERFGRIRTHHIISRSTRMEEKLIEKESNHQFVYHSLIAMARSCFPYSNPPLNAVYPLFSL</sequence>
<dbReference type="EMBL" id="NKCI01000226">
    <property type="protein sequence ID" value="RSL47013.1"/>
    <property type="molecule type" value="Genomic_DNA"/>
</dbReference>
<reference evidence="1 2" key="1">
    <citation type="submission" date="2017-06" db="EMBL/GenBank/DDBJ databases">
        <title>Comparative genomic analysis of Ambrosia Fusariam Clade fungi.</title>
        <authorList>
            <person name="Stajich J.E."/>
            <person name="Carrillo J."/>
            <person name="Kijimoto T."/>
            <person name="Eskalen A."/>
            <person name="O'Donnell K."/>
            <person name="Kasson M."/>
        </authorList>
    </citation>
    <scope>NUCLEOTIDE SEQUENCE [LARGE SCALE GENOMIC DNA]</scope>
    <source>
        <strain evidence="1 2">NRRL62584</strain>
    </source>
</reference>
<comment type="caution">
    <text evidence="1">The sequence shown here is derived from an EMBL/GenBank/DDBJ whole genome shotgun (WGS) entry which is preliminary data.</text>
</comment>
<protein>
    <submittedName>
        <fullName evidence="1">Uncharacterized protein</fullName>
    </submittedName>
</protein>
<gene>
    <name evidence="1" type="ORF">CEP54_013610</name>
</gene>